<dbReference type="EMBL" id="QKKF02009244">
    <property type="protein sequence ID" value="RZF45369.1"/>
    <property type="molecule type" value="Genomic_DNA"/>
</dbReference>
<accession>A0A482XIN8</accession>
<dbReference type="InParanoid" id="A0A482XIN8"/>
<dbReference type="OrthoDB" id="5531344at2759"/>
<comment type="caution">
    <text evidence="2">The sequence shown here is derived from an EMBL/GenBank/DDBJ whole genome shotgun (WGS) entry which is preliminary data.</text>
</comment>
<name>A0A482XIN8_LAOST</name>
<feature type="compositionally biased region" description="Polar residues" evidence="1">
    <location>
        <begin position="99"/>
        <end position="125"/>
    </location>
</feature>
<sequence length="173" mass="19635">MENCDIPDDLIQIKANGSEMRTRIMALMECKRRQADRRNELDFFKMERKDRQCARVDAQVNRRKGERSHLQVRFVSNAWGPQTTHAVDLNPVAKERSTSTHSVVHPNQNTPSSSQTHSSAMTEVPSSSQSKASANQASHEVKSNYLEVIGKKRAASLDDIEIEIEKLEKKMKS</sequence>
<evidence type="ECO:0000256" key="1">
    <source>
        <dbReference type="SAM" id="MobiDB-lite"/>
    </source>
</evidence>
<organism evidence="2 3">
    <name type="scientific">Laodelphax striatellus</name>
    <name type="common">Small brown planthopper</name>
    <name type="synonym">Delphax striatella</name>
    <dbReference type="NCBI Taxonomy" id="195883"/>
    <lineage>
        <taxon>Eukaryota</taxon>
        <taxon>Metazoa</taxon>
        <taxon>Ecdysozoa</taxon>
        <taxon>Arthropoda</taxon>
        <taxon>Hexapoda</taxon>
        <taxon>Insecta</taxon>
        <taxon>Pterygota</taxon>
        <taxon>Neoptera</taxon>
        <taxon>Paraneoptera</taxon>
        <taxon>Hemiptera</taxon>
        <taxon>Auchenorrhyncha</taxon>
        <taxon>Fulgoroidea</taxon>
        <taxon>Delphacidae</taxon>
        <taxon>Criomorphinae</taxon>
        <taxon>Laodelphax</taxon>
    </lineage>
</organism>
<keyword evidence="3" id="KW-1185">Reference proteome</keyword>
<dbReference type="STRING" id="195883.A0A482XIN8"/>
<dbReference type="Proteomes" id="UP000291343">
    <property type="component" value="Unassembled WGS sequence"/>
</dbReference>
<gene>
    <name evidence="2" type="ORF">LSTR_LSTR002812</name>
</gene>
<protein>
    <submittedName>
        <fullName evidence="2">Uncharacterized protein</fullName>
    </submittedName>
</protein>
<feature type="compositionally biased region" description="Low complexity" evidence="1">
    <location>
        <begin position="126"/>
        <end position="138"/>
    </location>
</feature>
<dbReference type="AlphaFoldDB" id="A0A482XIN8"/>
<evidence type="ECO:0000313" key="3">
    <source>
        <dbReference type="Proteomes" id="UP000291343"/>
    </source>
</evidence>
<evidence type="ECO:0000313" key="2">
    <source>
        <dbReference type="EMBL" id="RZF45369.1"/>
    </source>
</evidence>
<feature type="region of interest" description="Disordered" evidence="1">
    <location>
        <begin position="95"/>
        <end position="144"/>
    </location>
</feature>
<proteinExistence type="predicted"/>
<reference evidence="2 3" key="1">
    <citation type="journal article" date="2017" name="Gigascience">
        <title>Genome sequence of the small brown planthopper, Laodelphax striatellus.</title>
        <authorList>
            <person name="Zhu J."/>
            <person name="Jiang F."/>
            <person name="Wang X."/>
            <person name="Yang P."/>
            <person name="Bao Y."/>
            <person name="Zhao W."/>
            <person name="Wang W."/>
            <person name="Lu H."/>
            <person name="Wang Q."/>
            <person name="Cui N."/>
            <person name="Li J."/>
            <person name="Chen X."/>
            <person name="Luo L."/>
            <person name="Yu J."/>
            <person name="Kang L."/>
            <person name="Cui F."/>
        </authorList>
    </citation>
    <scope>NUCLEOTIDE SEQUENCE [LARGE SCALE GENOMIC DNA]</scope>
    <source>
        <strain evidence="2">Lst14</strain>
    </source>
</reference>